<dbReference type="Pfam" id="PF14015">
    <property type="entry name" value="DUF4231"/>
    <property type="match status" value="1"/>
</dbReference>
<sequence>MDNTIKSEKYIQDRVNEQIHWYSTMSKRNQRMYKLLKTIEIVFAALIPFLVTFVSSGFSSIKVIVGILGISITIISSLLALYRFQENWLEFRTTAESLKREKFLFLARVNIYNSDNALPLFVQRVEDLMSKENTRWLHNMTKKAYESKSSCKEQ</sequence>
<dbReference type="Proteomes" id="UP000006346">
    <property type="component" value="Chromosome"/>
</dbReference>
<organism evidence="2 3">
    <name type="scientific">Desulfosporosinus orientis (strain ATCC 19365 / DSM 765 / NCIMB 8382 / VKM B-1628 / Singapore I)</name>
    <name type="common">Desulfotomaculum orientis</name>
    <dbReference type="NCBI Taxonomy" id="768706"/>
    <lineage>
        <taxon>Bacteria</taxon>
        <taxon>Bacillati</taxon>
        <taxon>Bacillota</taxon>
        <taxon>Clostridia</taxon>
        <taxon>Eubacteriales</taxon>
        <taxon>Desulfitobacteriaceae</taxon>
        <taxon>Desulfosporosinus</taxon>
    </lineage>
</organism>
<dbReference type="AlphaFoldDB" id="G7WG90"/>
<dbReference type="eggNOG" id="ENOG5033207">
    <property type="taxonomic scope" value="Bacteria"/>
</dbReference>
<reference evidence="3" key="1">
    <citation type="submission" date="2011-11" db="EMBL/GenBank/DDBJ databases">
        <title>Complete sequence of Desulfosporosinus orientis DSM 765.</title>
        <authorList>
            <person name="Lucas S."/>
            <person name="Han J."/>
            <person name="Lapidus A."/>
            <person name="Cheng J.-F."/>
            <person name="Goodwin L."/>
            <person name="Pitluck S."/>
            <person name="Peters L."/>
            <person name="Ovchinnikova G."/>
            <person name="Teshima H."/>
            <person name="Detter J.C."/>
            <person name="Han C."/>
            <person name="Tapia R."/>
            <person name="Land M."/>
            <person name="Hauser L."/>
            <person name="Kyrpides N."/>
            <person name="Ivanova N."/>
            <person name="Pagani I."/>
            <person name="Pester M."/>
            <person name="Spring S."/>
            <person name="Ollivier B."/>
            <person name="Rattei T."/>
            <person name="Klenk H.-P."/>
            <person name="Wagner M."/>
            <person name="Loy A."/>
            <person name="Woyke T."/>
        </authorList>
    </citation>
    <scope>NUCLEOTIDE SEQUENCE [LARGE SCALE GENOMIC DNA]</scope>
    <source>
        <strain evidence="3">ATCC 19365 / DSM 765 / NCIMB 8382 / VKM B-1628</strain>
    </source>
</reference>
<dbReference type="EMBL" id="CP003108">
    <property type="protein sequence ID" value="AET70822.1"/>
    <property type="molecule type" value="Genomic_DNA"/>
</dbReference>
<protein>
    <recommendedName>
        <fullName evidence="4">DUF4231 domain-containing protein</fullName>
    </recommendedName>
</protein>
<dbReference type="NCBIfam" id="NF033634">
    <property type="entry name" value="SLATT_1"/>
    <property type="match status" value="1"/>
</dbReference>
<dbReference type="RefSeq" id="WP_014187624.1">
    <property type="nucleotide sequence ID" value="NC_016584.1"/>
</dbReference>
<evidence type="ECO:0000256" key="1">
    <source>
        <dbReference type="SAM" id="Phobius"/>
    </source>
</evidence>
<dbReference type="InterPro" id="IPR025325">
    <property type="entry name" value="DUF4231"/>
</dbReference>
<feature type="transmembrane region" description="Helical" evidence="1">
    <location>
        <begin position="35"/>
        <end position="55"/>
    </location>
</feature>
<dbReference type="KEGG" id="dor:Desor_5447"/>
<dbReference type="OrthoDB" id="9791874at2"/>
<evidence type="ECO:0000313" key="2">
    <source>
        <dbReference type="EMBL" id="AET70822.1"/>
    </source>
</evidence>
<dbReference type="HOGENOM" id="CLU_120405_2_0_9"/>
<dbReference type="STRING" id="768706.Desor_5447"/>
<gene>
    <name evidence="2" type="ordered locus">Desor_5447</name>
</gene>
<accession>G7WG90</accession>
<feature type="transmembrane region" description="Helical" evidence="1">
    <location>
        <begin position="61"/>
        <end position="82"/>
    </location>
</feature>
<keyword evidence="1" id="KW-0812">Transmembrane</keyword>
<reference evidence="2 3" key="2">
    <citation type="journal article" date="2012" name="J. Bacteriol.">
        <title>Complete genome sequences of Desulfosporosinus orientis DSM765T, Desulfosporosinus youngiae DSM17734T, Desulfosporosinus meridiei DSM13257T, and Desulfosporosinus acidiphilus DSM22704T.</title>
        <authorList>
            <person name="Pester M."/>
            <person name="Brambilla E."/>
            <person name="Alazard D."/>
            <person name="Rattei T."/>
            <person name="Weinmaier T."/>
            <person name="Han J."/>
            <person name="Lucas S."/>
            <person name="Lapidus A."/>
            <person name="Cheng J.F."/>
            <person name="Goodwin L."/>
            <person name="Pitluck S."/>
            <person name="Peters L."/>
            <person name="Ovchinnikova G."/>
            <person name="Teshima H."/>
            <person name="Detter J.C."/>
            <person name="Han C.S."/>
            <person name="Tapia R."/>
            <person name="Land M.L."/>
            <person name="Hauser L."/>
            <person name="Kyrpides N.C."/>
            <person name="Ivanova N.N."/>
            <person name="Pagani I."/>
            <person name="Huntmann M."/>
            <person name="Wei C.L."/>
            <person name="Davenport K.W."/>
            <person name="Daligault H."/>
            <person name="Chain P.S."/>
            <person name="Chen A."/>
            <person name="Mavromatis K."/>
            <person name="Markowitz V."/>
            <person name="Szeto E."/>
            <person name="Mikhailova N."/>
            <person name="Pati A."/>
            <person name="Wagner M."/>
            <person name="Woyke T."/>
            <person name="Ollivier B."/>
            <person name="Klenk H.P."/>
            <person name="Spring S."/>
            <person name="Loy A."/>
        </authorList>
    </citation>
    <scope>NUCLEOTIDE SEQUENCE [LARGE SCALE GENOMIC DNA]</scope>
    <source>
        <strain evidence="3">ATCC 19365 / DSM 765 / NCIMB 8382 / VKM B-1628</strain>
    </source>
</reference>
<name>G7WG90_DESOD</name>
<keyword evidence="1" id="KW-0472">Membrane</keyword>
<keyword evidence="1" id="KW-1133">Transmembrane helix</keyword>
<evidence type="ECO:0008006" key="4">
    <source>
        <dbReference type="Google" id="ProtNLM"/>
    </source>
</evidence>
<proteinExistence type="predicted"/>
<keyword evidence="3" id="KW-1185">Reference proteome</keyword>
<evidence type="ECO:0000313" key="3">
    <source>
        <dbReference type="Proteomes" id="UP000006346"/>
    </source>
</evidence>
<dbReference type="PATRIC" id="fig|768706.3.peg.5550"/>